<sequence length="152" mass="17844">MSYADYRLLESSTSHNRRVLVIEDDQDTVDLMRRVLERREVRCQCEFVDNGAKAMFKVQNAHFDLILVDLGLPIASGYEVMQAIRKSDHNRFTPIVVLTESTHERTAIECYKSGASSLISKRMEYGIQDFYDTIYSIFYYWLSKNEFPKTEY</sequence>
<evidence type="ECO:0000259" key="2">
    <source>
        <dbReference type="PROSITE" id="PS50110"/>
    </source>
</evidence>
<dbReference type="KEGG" id="hch:HCH_01541"/>
<protein>
    <submittedName>
        <fullName evidence="3">FOG: CheY-like receiver</fullName>
    </submittedName>
</protein>
<dbReference type="InterPro" id="IPR052893">
    <property type="entry name" value="TCS_response_regulator"/>
</dbReference>
<dbReference type="GO" id="GO:0000160">
    <property type="term" value="P:phosphorelay signal transduction system"/>
    <property type="evidence" value="ECO:0007669"/>
    <property type="project" value="InterPro"/>
</dbReference>
<dbReference type="Gene3D" id="3.40.50.2300">
    <property type="match status" value="1"/>
</dbReference>
<dbReference type="InterPro" id="IPR011006">
    <property type="entry name" value="CheY-like_superfamily"/>
</dbReference>
<evidence type="ECO:0000256" key="1">
    <source>
        <dbReference type="PROSITE-ProRule" id="PRU00169"/>
    </source>
</evidence>
<accession>Q2SLS5</accession>
<dbReference type="eggNOG" id="COG0784">
    <property type="taxonomic scope" value="Bacteria"/>
</dbReference>
<dbReference type="Pfam" id="PF00072">
    <property type="entry name" value="Response_reg"/>
    <property type="match status" value="1"/>
</dbReference>
<reference evidence="3 4" key="1">
    <citation type="journal article" date="2005" name="Nucleic Acids Res.">
        <title>Genomic blueprint of Hahella chejuensis, a marine microbe producing an algicidal agent.</title>
        <authorList>
            <person name="Jeong H."/>
            <person name="Yim J.H."/>
            <person name="Lee C."/>
            <person name="Choi S.-H."/>
            <person name="Park Y.K."/>
            <person name="Yoon S.H."/>
            <person name="Hur C.-G."/>
            <person name="Kang H.-Y."/>
            <person name="Kim D."/>
            <person name="Lee H.H."/>
            <person name="Park K.H."/>
            <person name="Park S.-H."/>
            <person name="Park H.-S."/>
            <person name="Lee H.K."/>
            <person name="Oh T.K."/>
            <person name="Kim J.F."/>
        </authorList>
    </citation>
    <scope>NUCLEOTIDE SEQUENCE [LARGE SCALE GENOMIC DNA]</scope>
    <source>
        <strain evidence="3 4">KCTC 2396</strain>
    </source>
</reference>
<dbReference type="InterPro" id="IPR001789">
    <property type="entry name" value="Sig_transdc_resp-reg_receiver"/>
</dbReference>
<feature type="modified residue" description="4-aspartylphosphate" evidence="1">
    <location>
        <position position="69"/>
    </location>
</feature>
<dbReference type="EMBL" id="CP000155">
    <property type="protein sequence ID" value="ABC28399.1"/>
    <property type="molecule type" value="Genomic_DNA"/>
</dbReference>
<dbReference type="PROSITE" id="PS50110">
    <property type="entry name" value="RESPONSE_REGULATORY"/>
    <property type="match status" value="1"/>
</dbReference>
<dbReference type="HOGENOM" id="CLU_000445_69_17_6"/>
<dbReference type="PANTHER" id="PTHR44520:SF2">
    <property type="entry name" value="RESPONSE REGULATOR RCP1"/>
    <property type="match status" value="1"/>
</dbReference>
<dbReference type="Proteomes" id="UP000000238">
    <property type="component" value="Chromosome"/>
</dbReference>
<dbReference type="AlphaFoldDB" id="Q2SLS5"/>
<dbReference type="STRING" id="349521.HCH_01541"/>
<dbReference type="SMART" id="SM00448">
    <property type="entry name" value="REC"/>
    <property type="match status" value="1"/>
</dbReference>
<dbReference type="PANTHER" id="PTHR44520">
    <property type="entry name" value="RESPONSE REGULATOR RCP1-RELATED"/>
    <property type="match status" value="1"/>
</dbReference>
<dbReference type="SUPFAM" id="SSF52172">
    <property type="entry name" value="CheY-like"/>
    <property type="match status" value="1"/>
</dbReference>
<keyword evidence="4" id="KW-1185">Reference proteome</keyword>
<name>Q2SLS5_HAHCH</name>
<organism evidence="3 4">
    <name type="scientific">Hahella chejuensis (strain KCTC 2396)</name>
    <dbReference type="NCBI Taxonomy" id="349521"/>
    <lineage>
        <taxon>Bacteria</taxon>
        <taxon>Pseudomonadati</taxon>
        <taxon>Pseudomonadota</taxon>
        <taxon>Gammaproteobacteria</taxon>
        <taxon>Oceanospirillales</taxon>
        <taxon>Hahellaceae</taxon>
        <taxon>Hahella</taxon>
    </lineage>
</organism>
<evidence type="ECO:0000313" key="4">
    <source>
        <dbReference type="Proteomes" id="UP000000238"/>
    </source>
</evidence>
<proteinExistence type="predicted"/>
<feature type="domain" description="Response regulatory" evidence="2">
    <location>
        <begin position="18"/>
        <end position="136"/>
    </location>
</feature>
<dbReference type="RefSeq" id="WP_011395472.1">
    <property type="nucleotide sequence ID" value="NC_007645.1"/>
</dbReference>
<evidence type="ECO:0000313" key="3">
    <source>
        <dbReference type="EMBL" id="ABC28399.1"/>
    </source>
</evidence>
<keyword evidence="1" id="KW-0597">Phosphoprotein</keyword>
<gene>
    <name evidence="3" type="ordered locus">HCH_01541</name>
</gene>